<comment type="caution">
    <text evidence="2">The sequence shown here is derived from an EMBL/GenBank/DDBJ whole genome shotgun (WGS) entry which is preliminary data.</text>
</comment>
<evidence type="ECO:0000313" key="3">
    <source>
        <dbReference type="Proteomes" id="UP001174419"/>
    </source>
</evidence>
<name>A0AB35M1T7_9GAMM</name>
<feature type="transmembrane region" description="Helical" evidence="1">
    <location>
        <begin position="69"/>
        <end position="93"/>
    </location>
</feature>
<feature type="transmembrane region" description="Helical" evidence="1">
    <location>
        <begin position="34"/>
        <end position="63"/>
    </location>
</feature>
<dbReference type="AlphaFoldDB" id="A0AB35M1T7"/>
<evidence type="ECO:0008006" key="4">
    <source>
        <dbReference type="Google" id="ProtNLM"/>
    </source>
</evidence>
<accession>A0AB35M1T7</accession>
<dbReference type="EMBL" id="JACANG010000020">
    <property type="protein sequence ID" value="MDM1719521.1"/>
    <property type="molecule type" value="Genomic_DNA"/>
</dbReference>
<dbReference type="Proteomes" id="UP001174419">
    <property type="component" value="Unassembled WGS sequence"/>
</dbReference>
<keyword evidence="1" id="KW-0812">Transmembrane</keyword>
<reference evidence="2" key="1">
    <citation type="submission" date="2020-06" db="EMBL/GenBank/DDBJ databases">
        <authorList>
            <person name="Dong N."/>
        </authorList>
    </citation>
    <scope>NUCLEOTIDE SEQUENCE</scope>
    <source>
        <strain evidence="2">DF49-4</strain>
    </source>
</reference>
<protein>
    <recommendedName>
        <fullName evidence="4">Glycine zipper domain-containing protein</fullName>
    </recommendedName>
</protein>
<reference evidence="2" key="2">
    <citation type="journal article" date="2022" name="Sci. Total Environ.">
        <title>Prevalence, transmission, and molecular epidemiology of tet(X)-positive bacteria among humans, animals, and environmental niches in China: An epidemiological, and genomic-based study.</title>
        <authorList>
            <person name="Dong N."/>
            <person name="Zeng Y."/>
            <person name="Cai C."/>
            <person name="Sun C."/>
            <person name="Lu J."/>
            <person name="Liu C."/>
            <person name="Zhou H."/>
            <person name="Sun Q."/>
            <person name="Shu L."/>
            <person name="Wang H."/>
            <person name="Wang Y."/>
            <person name="Wang S."/>
            <person name="Wu C."/>
            <person name="Chan E.W."/>
            <person name="Chen G."/>
            <person name="Shen Z."/>
            <person name="Chen S."/>
            <person name="Zhang R."/>
        </authorList>
    </citation>
    <scope>NUCLEOTIDE SEQUENCE</scope>
    <source>
        <strain evidence="2">DF49-4</strain>
    </source>
</reference>
<gene>
    <name evidence="2" type="ORF">HX110_10380</name>
</gene>
<evidence type="ECO:0000256" key="1">
    <source>
        <dbReference type="SAM" id="Phobius"/>
    </source>
</evidence>
<proteinExistence type="predicted"/>
<keyword evidence="1" id="KW-1133">Transmembrane helix</keyword>
<evidence type="ECO:0000313" key="2">
    <source>
        <dbReference type="EMBL" id="MDM1719521.1"/>
    </source>
</evidence>
<keyword evidence="1" id="KW-0472">Membrane</keyword>
<dbReference type="RefSeq" id="WP_179988456.1">
    <property type="nucleotide sequence ID" value="NZ_CP114601.1"/>
</dbReference>
<sequence length="133" mass="13566">MTQDNPLMQHSITCPKCGSTQVEKRNHEQNLQKIGGVLLGSAGTAAGTVGGAASGASIGAAIGTAAGPLGVIMGGTIGTFVGAISVGITGGFLGHRFGKKAGVIVDQNIFLDFQCLKCKHRFKEKLKQPSNSK</sequence>
<organism evidence="2 3">
    <name type="scientific">Acinetobacter towneri</name>
    <dbReference type="NCBI Taxonomy" id="202956"/>
    <lineage>
        <taxon>Bacteria</taxon>
        <taxon>Pseudomonadati</taxon>
        <taxon>Pseudomonadota</taxon>
        <taxon>Gammaproteobacteria</taxon>
        <taxon>Moraxellales</taxon>
        <taxon>Moraxellaceae</taxon>
        <taxon>Acinetobacter</taxon>
    </lineage>
</organism>